<dbReference type="GO" id="GO:0016757">
    <property type="term" value="F:glycosyltransferase activity"/>
    <property type="evidence" value="ECO:0007669"/>
    <property type="project" value="UniProtKB-KW"/>
</dbReference>
<evidence type="ECO:0000313" key="10">
    <source>
        <dbReference type="EMBL" id="MDM8274381.1"/>
    </source>
</evidence>
<sequence length="354" mass="38180">MEDVTSQDGERPQRGSASPSAPVLAIVVPCYNEAPVLPRTLSLLLDELELLRNEGSIDACSRLLLVDDGSTDGTWRLIADAAARDGRIMGVSLSRNSGFQNALMAGLMEARAFCDACISIDADGQDDERAMGAMVEAFSRGAQVVYGVRSSRQADGVLKRVTAQGFYRFMAAMGAKTVYNHADYRLLSRRVLDELSGFGEANLYLRGLIPLLGFPSATVSYERRRRMAGESHYSWPAMAALALDGITSLTVKPIHLIAMGGAALSLLSFVGVIWAVVVSISGHAVPGWASLVCIICLIGGLQLFALGLIGEYVGRIYLEVKKRPRYIVERRVGRAPSRRVTPDAPRAAEATEES</sequence>
<dbReference type="PANTHER" id="PTHR48090">
    <property type="entry name" value="UNDECAPRENYL-PHOSPHATE 4-DEOXY-4-FORMAMIDO-L-ARABINOSE TRANSFERASE-RELATED"/>
    <property type="match status" value="1"/>
</dbReference>
<dbReference type="RefSeq" id="WP_204673013.1">
    <property type="nucleotide sequence ID" value="NZ_JACJKQ010000011.1"/>
</dbReference>
<evidence type="ECO:0000256" key="7">
    <source>
        <dbReference type="ARBA" id="ARBA00023136"/>
    </source>
</evidence>
<comment type="subcellular location">
    <subcellularLocation>
        <location evidence="1">Membrane</location>
        <topology evidence="1">Multi-pass membrane protein</topology>
    </subcellularLocation>
</comment>
<dbReference type="EMBL" id="JAUDDZ010000002">
    <property type="protein sequence ID" value="MDM8274381.1"/>
    <property type="molecule type" value="Genomic_DNA"/>
</dbReference>
<evidence type="ECO:0000256" key="1">
    <source>
        <dbReference type="ARBA" id="ARBA00004141"/>
    </source>
</evidence>
<evidence type="ECO:0000256" key="8">
    <source>
        <dbReference type="SAM" id="Phobius"/>
    </source>
</evidence>
<evidence type="ECO:0000256" key="3">
    <source>
        <dbReference type="ARBA" id="ARBA00022676"/>
    </source>
</evidence>
<accession>A0ABT7V7B6</accession>
<keyword evidence="3 10" id="KW-0328">Glycosyltransferase</keyword>
<feature type="domain" description="Glycosyltransferase 2-like" evidence="9">
    <location>
        <begin position="26"/>
        <end position="195"/>
    </location>
</feature>
<name>A0ABT7V7B6_9ACTN</name>
<feature type="transmembrane region" description="Helical" evidence="8">
    <location>
        <begin position="288"/>
        <end position="313"/>
    </location>
</feature>
<dbReference type="InterPro" id="IPR029044">
    <property type="entry name" value="Nucleotide-diphossugar_trans"/>
</dbReference>
<dbReference type="EC" id="2.4.-.-" evidence="10"/>
<dbReference type="CDD" id="cd04187">
    <property type="entry name" value="DPM1_like_bac"/>
    <property type="match status" value="1"/>
</dbReference>
<comment type="caution">
    <text evidence="10">The sequence shown here is derived from an EMBL/GenBank/DDBJ whole genome shotgun (WGS) entry which is preliminary data.</text>
</comment>
<evidence type="ECO:0000259" key="9">
    <source>
        <dbReference type="Pfam" id="PF00535"/>
    </source>
</evidence>
<keyword evidence="11" id="KW-1185">Reference proteome</keyword>
<keyword evidence="6 8" id="KW-1133">Transmembrane helix</keyword>
<dbReference type="InterPro" id="IPR050256">
    <property type="entry name" value="Glycosyltransferase_2"/>
</dbReference>
<keyword evidence="4 10" id="KW-0808">Transferase</keyword>
<dbReference type="Proteomes" id="UP001529421">
    <property type="component" value="Unassembled WGS sequence"/>
</dbReference>
<comment type="similarity">
    <text evidence="2">Belongs to the glycosyltransferase 2 family.</text>
</comment>
<proteinExistence type="inferred from homology"/>
<reference evidence="11" key="1">
    <citation type="submission" date="2023-06" db="EMBL/GenBank/DDBJ databases">
        <title>Identification and characterization of horizontal gene transfer across gut microbiota members of farm animals based on homology search.</title>
        <authorList>
            <person name="Zeman M."/>
            <person name="Kubasova T."/>
            <person name="Jahodarova E."/>
            <person name="Nykrynova M."/>
            <person name="Rychlik I."/>
        </authorList>
    </citation>
    <scope>NUCLEOTIDE SEQUENCE [LARGE SCALE GENOMIC DNA]</scope>
    <source>
        <strain evidence="11">154_Feed</strain>
    </source>
</reference>
<evidence type="ECO:0000256" key="6">
    <source>
        <dbReference type="ARBA" id="ARBA00022989"/>
    </source>
</evidence>
<reference evidence="10 11" key="2">
    <citation type="submission" date="2023-06" db="EMBL/GenBank/DDBJ databases">
        <authorList>
            <person name="Zeman M."/>
            <person name="Kubasova T."/>
            <person name="Jahodarova E."/>
            <person name="Nykrynova M."/>
            <person name="Rychlik I."/>
        </authorList>
    </citation>
    <scope>NUCLEOTIDE SEQUENCE [LARGE SCALE GENOMIC DNA]</scope>
    <source>
        <strain evidence="10 11">154_Feed</strain>
    </source>
</reference>
<dbReference type="InterPro" id="IPR001173">
    <property type="entry name" value="Glyco_trans_2-like"/>
</dbReference>
<keyword evidence="7 8" id="KW-0472">Membrane</keyword>
<dbReference type="Pfam" id="PF00535">
    <property type="entry name" value="Glycos_transf_2"/>
    <property type="match status" value="1"/>
</dbReference>
<protein>
    <submittedName>
        <fullName evidence="10">Glycosyltransferase family 2 protein</fullName>
        <ecNumber evidence="10">2.4.-.-</ecNumber>
    </submittedName>
</protein>
<organism evidence="10 11">
    <name type="scientific">Enorma phocaeensis</name>
    <dbReference type="NCBI Taxonomy" id="1871019"/>
    <lineage>
        <taxon>Bacteria</taxon>
        <taxon>Bacillati</taxon>
        <taxon>Actinomycetota</taxon>
        <taxon>Coriobacteriia</taxon>
        <taxon>Coriobacteriales</taxon>
        <taxon>Coriobacteriaceae</taxon>
        <taxon>Enorma</taxon>
    </lineage>
</organism>
<evidence type="ECO:0000256" key="5">
    <source>
        <dbReference type="ARBA" id="ARBA00022692"/>
    </source>
</evidence>
<evidence type="ECO:0000256" key="2">
    <source>
        <dbReference type="ARBA" id="ARBA00006739"/>
    </source>
</evidence>
<evidence type="ECO:0000313" key="11">
    <source>
        <dbReference type="Proteomes" id="UP001529421"/>
    </source>
</evidence>
<evidence type="ECO:0000256" key="4">
    <source>
        <dbReference type="ARBA" id="ARBA00022679"/>
    </source>
</evidence>
<gene>
    <name evidence="10" type="ORF">QUW28_02535</name>
</gene>
<feature type="transmembrane region" description="Helical" evidence="8">
    <location>
        <begin position="263"/>
        <end position="282"/>
    </location>
</feature>
<dbReference type="SUPFAM" id="SSF53448">
    <property type="entry name" value="Nucleotide-diphospho-sugar transferases"/>
    <property type="match status" value="1"/>
</dbReference>
<dbReference type="Gene3D" id="3.90.550.10">
    <property type="entry name" value="Spore Coat Polysaccharide Biosynthesis Protein SpsA, Chain A"/>
    <property type="match status" value="1"/>
</dbReference>
<keyword evidence="5 8" id="KW-0812">Transmembrane</keyword>
<dbReference type="PANTHER" id="PTHR48090:SF1">
    <property type="entry name" value="PROPHAGE BACTOPRENOL GLUCOSYL TRANSFERASE HOMOLOG"/>
    <property type="match status" value="1"/>
</dbReference>